<gene>
    <name evidence="2" type="ORF">ACJRO7_010914</name>
</gene>
<reference evidence="2 3" key="1">
    <citation type="submission" date="2024-11" db="EMBL/GenBank/DDBJ databases">
        <title>Chromosome-level genome assembly of Eucalyptus globulus Labill. provides insights into its genome evolution.</title>
        <authorList>
            <person name="Li X."/>
        </authorList>
    </citation>
    <scope>NUCLEOTIDE SEQUENCE [LARGE SCALE GENOMIC DNA]</scope>
    <source>
        <strain evidence="2">CL2024</strain>
        <tissue evidence="2">Fresh tender leaves</tissue>
    </source>
</reference>
<dbReference type="AlphaFoldDB" id="A0ABD3LNE1"/>
<evidence type="ECO:0000313" key="2">
    <source>
        <dbReference type="EMBL" id="KAL3749865.1"/>
    </source>
</evidence>
<evidence type="ECO:0000256" key="1">
    <source>
        <dbReference type="SAM" id="MobiDB-lite"/>
    </source>
</evidence>
<evidence type="ECO:0000313" key="3">
    <source>
        <dbReference type="Proteomes" id="UP001634007"/>
    </source>
</evidence>
<dbReference type="Proteomes" id="UP001634007">
    <property type="component" value="Unassembled WGS sequence"/>
</dbReference>
<protein>
    <submittedName>
        <fullName evidence="2">Uncharacterized protein</fullName>
    </submittedName>
</protein>
<organism evidence="2 3">
    <name type="scientific">Eucalyptus globulus</name>
    <name type="common">Tasmanian blue gum</name>
    <dbReference type="NCBI Taxonomy" id="34317"/>
    <lineage>
        <taxon>Eukaryota</taxon>
        <taxon>Viridiplantae</taxon>
        <taxon>Streptophyta</taxon>
        <taxon>Embryophyta</taxon>
        <taxon>Tracheophyta</taxon>
        <taxon>Spermatophyta</taxon>
        <taxon>Magnoliopsida</taxon>
        <taxon>eudicotyledons</taxon>
        <taxon>Gunneridae</taxon>
        <taxon>Pentapetalae</taxon>
        <taxon>rosids</taxon>
        <taxon>malvids</taxon>
        <taxon>Myrtales</taxon>
        <taxon>Myrtaceae</taxon>
        <taxon>Myrtoideae</taxon>
        <taxon>Eucalypteae</taxon>
        <taxon>Eucalyptus</taxon>
    </lineage>
</organism>
<accession>A0ABD3LNE1</accession>
<dbReference type="EMBL" id="JBJKBG010000002">
    <property type="protein sequence ID" value="KAL3749865.1"/>
    <property type="molecule type" value="Genomic_DNA"/>
</dbReference>
<feature type="region of interest" description="Disordered" evidence="1">
    <location>
        <begin position="1"/>
        <end position="25"/>
    </location>
</feature>
<sequence length="102" mass="11321">MGAEDKPKGEEGMLEEDRPLEARENAAEVGTSLDMVDTMGMQELSQGVLWQVHGKEELMREVQSTKAAKEQKKLHMAVQMVHSLLLVSTIAQAQYCSESTTE</sequence>
<name>A0ABD3LNE1_EUCGL</name>
<keyword evidence="3" id="KW-1185">Reference proteome</keyword>
<comment type="caution">
    <text evidence="2">The sequence shown here is derived from an EMBL/GenBank/DDBJ whole genome shotgun (WGS) entry which is preliminary data.</text>
</comment>
<proteinExistence type="predicted"/>